<protein>
    <submittedName>
        <fullName evidence="1">Uncharacterized protein</fullName>
    </submittedName>
</protein>
<keyword evidence="2" id="KW-1185">Reference proteome</keyword>
<sequence length="90" mass="10371">MGKKKYNIKDYINNLSAASMTGNWVPKNKWNRIHGDCKSTTGGTWHMETMGTKDGVYKVKIVPDYDEKFSLEYTYEPSFEEIVADLQARV</sequence>
<accession>A0AAN6YKI8</accession>
<dbReference type="Proteomes" id="UP001301958">
    <property type="component" value="Unassembled WGS sequence"/>
</dbReference>
<dbReference type="AlphaFoldDB" id="A0AAN6YKI8"/>
<evidence type="ECO:0000313" key="1">
    <source>
        <dbReference type="EMBL" id="KAK4220769.1"/>
    </source>
</evidence>
<proteinExistence type="predicted"/>
<reference evidence="1" key="1">
    <citation type="journal article" date="2023" name="Mol. Phylogenet. Evol.">
        <title>Genome-scale phylogeny and comparative genomics of the fungal order Sordariales.</title>
        <authorList>
            <person name="Hensen N."/>
            <person name="Bonometti L."/>
            <person name="Westerberg I."/>
            <person name="Brannstrom I.O."/>
            <person name="Guillou S."/>
            <person name="Cros-Aarteil S."/>
            <person name="Calhoun S."/>
            <person name="Haridas S."/>
            <person name="Kuo A."/>
            <person name="Mondo S."/>
            <person name="Pangilinan J."/>
            <person name="Riley R."/>
            <person name="LaButti K."/>
            <person name="Andreopoulos B."/>
            <person name="Lipzen A."/>
            <person name="Chen C."/>
            <person name="Yan M."/>
            <person name="Daum C."/>
            <person name="Ng V."/>
            <person name="Clum A."/>
            <person name="Steindorff A."/>
            <person name="Ohm R.A."/>
            <person name="Martin F."/>
            <person name="Silar P."/>
            <person name="Natvig D.O."/>
            <person name="Lalanne C."/>
            <person name="Gautier V."/>
            <person name="Ament-Velasquez S.L."/>
            <person name="Kruys A."/>
            <person name="Hutchinson M.I."/>
            <person name="Powell A.J."/>
            <person name="Barry K."/>
            <person name="Miller A.N."/>
            <person name="Grigoriev I.V."/>
            <person name="Debuchy R."/>
            <person name="Gladieux P."/>
            <person name="Hiltunen Thoren M."/>
            <person name="Johannesson H."/>
        </authorList>
    </citation>
    <scope>NUCLEOTIDE SEQUENCE</scope>
    <source>
        <strain evidence="1">CBS 990.96</strain>
    </source>
</reference>
<gene>
    <name evidence="1" type="ORF">QBC38DRAFT_430167</name>
</gene>
<organism evidence="1 2">
    <name type="scientific">Podospora fimiseda</name>
    <dbReference type="NCBI Taxonomy" id="252190"/>
    <lineage>
        <taxon>Eukaryota</taxon>
        <taxon>Fungi</taxon>
        <taxon>Dikarya</taxon>
        <taxon>Ascomycota</taxon>
        <taxon>Pezizomycotina</taxon>
        <taxon>Sordariomycetes</taxon>
        <taxon>Sordariomycetidae</taxon>
        <taxon>Sordariales</taxon>
        <taxon>Podosporaceae</taxon>
        <taxon>Podospora</taxon>
    </lineage>
</organism>
<reference evidence="1" key="2">
    <citation type="submission" date="2023-05" db="EMBL/GenBank/DDBJ databases">
        <authorList>
            <consortium name="Lawrence Berkeley National Laboratory"/>
            <person name="Steindorff A."/>
            <person name="Hensen N."/>
            <person name="Bonometti L."/>
            <person name="Westerberg I."/>
            <person name="Brannstrom I.O."/>
            <person name="Guillou S."/>
            <person name="Cros-Aarteil S."/>
            <person name="Calhoun S."/>
            <person name="Haridas S."/>
            <person name="Kuo A."/>
            <person name="Mondo S."/>
            <person name="Pangilinan J."/>
            <person name="Riley R."/>
            <person name="Labutti K."/>
            <person name="Andreopoulos B."/>
            <person name="Lipzen A."/>
            <person name="Chen C."/>
            <person name="Yanf M."/>
            <person name="Daum C."/>
            <person name="Ng V."/>
            <person name="Clum A."/>
            <person name="Ohm R."/>
            <person name="Martin F."/>
            <person name="Silar P."/>
            <person name="Natvig D."/>
            <person name="Lalanne C."/>
            <person name="Gautier V."/>
            <person name="Ament-Velasquez S.L."/>
            <person name="Kruys A."/>
            <person name="Hutchinson M.I."/>
            <person name="Powell A.J."/>
            <person name="Barry K."/>
            <person name="Miller A.N."/>
            <person name="Grigoriev I.V."/>
            <person name="Debuchy R."/>
            <person name="Gladieux P."/>
            <person name="Thoren M.H."/>
            <person name="Johannesson H."/>
        </authorList>
    </citation>
    <scope>NUCLEOTIDE SEQUENCE</scope>
    <source>
        <strain evidence="1">CBS 990.96</strain>
    </source>
</reference>
<dbReference type="EMBL" id="MU865644">
    <property type="protein sequence ID" value="KAK4220769.1"/>
    <property type="molecule type" value="Genomic_DNA"/>
</dbReference>
<evidence type="ECO:0000313" key="2">
    <source>
        <dbReference type="Proteomes" id="UP001301958"/>
    </source>
</evidence>
<comment type="caution">
    <text evidence="1">The sequence shown here is derived from an EMBL/GenBank/DDBJ whole genome shotgun (WGS) entry which is preliminary data.</text>
</comment>
<name>A0AAN6YKI8_9PEZI</name>